<dbReference type="SUPFAM" id="SSF53850">
    <property type="entry name" value="Periplasmic binding protein-like II"/>
    <property type="match status" value="1"/>
</dbReference>
<keyword evidence="7" id="KW-1185">Reference proteome</keyword>
<organism evidence="6 7">
    <name type="scientific">Amphritea atlantica</name>
    <dbReference type="NCBI Taxonomy" id="355243"/>
    <lineage>
        <taxon>Bacteria</taxon>
        <taxon>Pseudomonadati</taxon>
        <taxon>Pseudomonadota</taxon>
        <taxon>Gammaproteobacteria</taxon>
        <taxon>Oceanospirillales</taxon>
        <taxon>Oceanospirillaceae</taxon>
        <taxon>Amphritea</taxon>
    </lineage>
</organism>
<dbReference type="Gene3D" id="3.40.190.290">
    <property type="match status" value="1"/>
</dbReference>
<dbReference type="Pfam" id="PF00126">
    <property type="entry name" value="HTH_1"/>
    <property type="match status" value="1"/>
</dbReference>
<dbReference type="Gene3D" id="1.10.10.10">
    <property type="entry name" value="Winged helix-like DNA-binding domain superfamily/Winged helix DNA-binding domain"/>
    <property type="match status" value="1"/>
</dbReference>
<evidence type="ECO:0000256" key="1">
    <source>
        <dbReference type="ARBA" id="ARBA00009437"/>
    </source>
</evidence>
<evidence type="ECO:0000256" key="2">
    <source>
        <dbReference type="ARBA" id="ARBA00023015"/>
    </source>
</evidence>
<proteinExistence type="inferred from homology"/>
<dbReference type="SUPFAM" id="SSF46785">
    <property type="entry name" value="Winged helix' DNA-binding domain"/>
    <property type="match status" value="1"/>
</dbReference>
<evidence type="ECO:0000313" key="7">
    <source>
        <dbReference type="Proteomes" id="UP001059950"/>
    </source>
</evidence>
<name>A0ABY5GQE9_9GAMM</name>
<dbReference type="InterPro" id="IPR036390">
    <property type="entry name" value="WH_DNA-bd_sf"/>
</dbReference>
<dbReference type="InterPro" id="IPR036388">
    <property type="entry name" value="WH-like_DNA-bd_sf"/>
</dbReference>
<sequence>MTTWDDYRLVLAIARARGLPGAAANLKVTLSTVFRRLERIEDKLGTRLFDRLRGSYEPTDTGVELIRAAERMEYEALNADRIISGRDQKLTGVLRITATDALAISFLARHLPAFHTVHPRINVEILSDDHLLSLAGREADLALRPKRPEEETLVARKIATIRWGIYASKETSRSVGKIQNLASLSGLGFVNWIGGPASKWFDEVIPHSIESISSSSLIINAELAAQSDLLVPLPCLLGSQWRNLRPVMTPLTKPVGELWVATHEDMRRNARVKALFDYLVLAAEADKDRFEGTA</sequence>
<dbReference type="PROSITE" id="PS50931">
    <property type="entry name" value="HTH_LYSR"/>
    <property type="match status" value="1"/>
</dbReference>
<feature type="domain" description="HTH lysR-type" evidence="5">
    <location>
        <begin position="1"/>
        <end position="59"/>
    </location>
</feature>
<comment type="similarity">
    <text evidence="1">Belongs to the LysR transcriptional regulatory family.</text>
</comment>
<dbReference type="Proteomes" id="UP001059950">
    <property type="component" value="Chromosome"/>
</dbReference>
<dbReference type="PANTHER" id="PTHR30537">
    <property type="entry name" value="HTH-TYPE TRANSCRIPTIONAL REGULATOR"/>
    <property type="match status" value="1"/>
</dbReference>
<evidence type="ECO:0000256" key="3">
    <source>
        <dbReference type="ARBA" id="ARBA00023125"/>
    </source>
</evidence>
<evidence type="ECO:0000256" key="4">
    <source>
        <dbReference type="ARBA" id="ARBA00023163"/>
    </source>
</evidence>
<accession>A0ABY5GQE9</accession>
<keyword evidence="4" id="KW-0804">Transcription</keyword>
<evidence type="ECO:0000259" key="5">
    <source>
        <dbReference type="PROSITE" id="PS50931"/>
    </source>
</evidence>
<dbReference type="EMBL" id="CP073344">
    <property type="protein sequence ID" value="UTW01927.1"/>
    <property type="molecule type" value="Genomic_DNA"/>
</dbReference>
<dbReference type="PANTHER" id="PTHR30537:SF3">
    <property type="entry name" value="TRANSCRIPTIONAL REGULATORY PROTEIN"/>
    <property type="match status" value="1"/>
</dbReference>
<dbReference type="InterPro" id="IPR005119">
    <property type="entry name" value="LysR_subst-bd"/>
</dbReference>
<dbReference type="InterPro" id="IPR058163">
    <property type="entry name" value="LysR-type_TF_proteobact-type"/>
</dbReference>
<protein>
    <submittedName>
        <fullName evidence="6">LysR family transcriptional regulator</fullName>
    </submittedName>
</protein>
<gene>
    <name evidence="6" type="ORF">KDX31_11190</name>
</gene>
<keyword evidence="3" id="KW-0238">DNA-binding</keyword>
<keyword evidence="2" id="KW-0805">Transcription regulation</keyword>
<evidence type="ECO:0000313" key="6">
    <source>
        <dbReference type="EMBL" id="UTW01927.1"/>
    </source>
</evidence>
<dbReference type="Pfam" id="PF03466">
    <property type="entry name" value="LysR_substrate"/>
    <property type="match status" value="1"/>
</dbReference>
<reference evidence="6" key="1">
    <citation type="submission" date="2021-04" db="EMBL/GenBank/DDBJ databases">
        <title>Oceanospirillales bacteria with DddD are important DMSP degraders in coastal seawater.</title>
        <authorList>
            <person name="Liu J."/>
        </authorList>
    </citation>
    <scope>NUCLEOTIDE SEQUENCE</scope>
    <source>
        <strain evidence="6">GY6</strain>
    </source>
</reference>
<dbReference type="InterPro" id="IPR000847">
    <property type="entry name" value="LysR_HTH_N"/>
</dbReference>